<gene>
    <name evidence="1" type="ORF">NCTC13043_01950</name>
</gene>
<accession>A0A379G993</accession>
<reference evidence="1 2" key="1">
    <citation type="submission" date="2018-06" db="EMBL/GenBank/DDBJ databases">
        <authorList>
            <consortium name="Pathogen Informatics"/>
            <person name="Doyle S."/>
        </authorList>
    </citation>
    <scope>NUCLEOTIDE SEQUENCE [LARGE SCALE GENOMIC DNA]</scope>
    <source>
        <strain evidence="1 2">NCTC13043</strain>
    </source>
</reference>
<dbReference type="OrthoDB" id="1099421at2"/>
<evidence type="ECO:0000313" key="2">
    <source>
        <dbReference type="Proteomes" id="UP000254235"/>
    </source>
</evidence>
<proteinExistence type="predicted"/>
<evidence type="ECO:0000313" key="1">
    <source>
        <dbReference type="EMBL" id="SUC37461.1"/>
    </source>
</evidence>
<sequence length="155" mass="17476">MANKNVDKIVLRKGMQFNTVQDDILYVVLNNSKLAKELTGVIKKSQKPVRTQPPKVEDCIISSLSIESGTVQLGTSNVNIYVPDKIDCVTQSDASNTDADTQRIKQLAGLAYEVLEKYYSESWGSFECVAQDVIEEAALHCHRIWLKIRFNFHNL</sequence>
<dbReference type="AlphaFoldDB" id="A0A379G993"/>
<name>A0A379G993_9BACT</name>
<protein>
    <submittedName>
        <fullName evidence="1">Uncharacterized protein</fullName>
    </submittedName>
</protein>
<dbReference type="EMBL" id="UGTP01000002">
    <property type="protein sequence ID" value="SUC37461.1"/>
    <property type="molecule type" value="Genomic_DNA"/>
</dbReference>
<dbReference type="RefSeq" id="WP_115083911.1">
    <property type="nucleotide sequence ID" value="NZ_UGTP01000002.1"/>
</dbReference>
<dbReference type="GeneID" id="78571595"/>
<dbReference type="Proteomes" id="UP000254235">
    <property type="component" value="Unassembled WGS sequence"/>
</dbReference>
<organism evidence="1 2">
    <name type="scientific">Prevotella pallens</name>
    <dbReference type="NCBI Taxonomy" id="60133"/>
    <lineage>
        <taxon>Bacteria</taxon>
        <taxon>Pseudomonadati</taxon>
        <taxon>Bacteroidota</taxon>
        <taxon>Bacteroidia</taxon>
        <taxon>Bacteroidales</taxon>
        <taxon>Prevotellaceae</taxon>
        <taxon>Prevotella</taxon>
    </lineage>
</organism>